<name>A0A8J4T0H3_9TREM</name>
<gene>
    <name evidence="1" type="ORF">PHET_10301</name>
</gene>
<evidence type="ECO:0000313" key="1">
    <source>
        <dbReference type="EMBL" id="KAF5394754.1"/>
    </source>
</evidence>
<dbReference type="Proteomes" id="UP000748531">
    <property type="component" value="Unassembled WGS sequence"/>
</dbReference>
<dbReference type="AlphaFoldDB" id="A0A8J4T0H3"/>
<evidence type="ECO:0000313" key="2">
    <source>
        <dbReference type="Proteomes" id="UP000748531"/>
    </source>
</evidence>
<reference evidence="1" key="1">
    <citation type="submission" date="2019-05" db="EMBL/GenBank/DDBJ databases">
        <title>Annotation for the trematode Paragonimus heterotremus.</title>
        <authorList>
            <person name="Choi Y.-J."/>
        </authorList>
    </citation>
    <scope>NUCLEOTIDE SEQUENCE</scope>
    <source>
        <strain evidence="1">LC</strain>
    </source>
</reference>
<proteinExistence type="predicted"/>
<protein>
    <submittedName>
        <fullName evidence="1">Uncharacterized protein</fullName>
    </submittedName>
</protein>
<accession>A0A8J4T0H3</accession>
<comment type="caution">
    <text evidence="1">The sequence shown here is derived from an EMBL/GenBank/DDBJ whole genome shotgun (WGS) entry which is preliminary data.</text>
</comment>
<keyword evidence="2" id="KW-1185">Reference proteome</keyword>
<dbReference type="EMBL" id="LUCH01017749">
    <property type="protein sequence ID" value="KAF5394754.1"/>
    <property type="molecule type" value="Genomic_DNA"/>
</dbReference>
<sequence>MIWRDLSNVPGARIQGTLITSRLTKFSAENVS</sequence>
<organism evidence="1 2">
    <name type="scientific">Paragonimus heterotremus</name>
    <dbReference type="NCBI Taxonomy" id="100268"/>
    <lineage>
        <taxon>Eukaryota</taxon>
        <taxon>Metazoa</taxon>
        <taxon>Spiralia</taxon>
        <taxon>Lophotrochozoa</taxon>
        <taxon>Platyhelminthes</taxon>
        <taxon>Trematoda</taxon>
        <taxon>Digenea</taxon>
        <taxon>Plagiorchiida</taxon>
        <taxon>Troglotremata</taxon>
        <taxon>Troglotrematidae</taxon>
        <taxon>Paragonimus</taxon>
    </lineage>
</organism>